<gene>
    <name evidence="1" type="ORF">T02_13538</name>
</gene>
<comment type="caution">
    <text evidence="1">The sequence shown here is derived from an EMBL/GenBank/DDBJ whole genome shotgun (WGS) entry which is preliminary data.</text>
</comment>
<sequence>MKIQHNLMKHSQVYNTIDEERCIKNYANGGAMKVSVVQNESSLKPILGDQDLTEFVQFPFQVIVHHS</sequence>
<dbReference type="EMBL" id="JYDW01000033">
    <property type="protein sequence ID" value="KRZ60055.1"/>
    <property type="molecule type" value="Genomic_DNA"/>
</dbReference>
<accession>A0A0V1LL21</accession>
<organism evidence="1 2">
    <name type="scientific">Trichinella nativa</name>
    <dbReference type="NCBI Taxonomy" id="6335"/>
    <lineage>
        <taxon>Eukaryota</taxon>
        <taxon>Metazoa</taxon>
        <taxon>Ecdysozoa</taxon>
        <taxon>Nematoda</taxon>
        <taxon>Enoplea</taxon>
        <taxon>Dorylaimia</taxon>
        <taxon>Trichinellida</taxon>
        <taxon>Trichinellidae</taxon>
        <taxon>Trichinella</taxon>
    </lineage>
</organism>
<proteinExistence type="predicted"/>
<reference evidence="1 2" key="1">
    <citation type="submission" date="2015-05" db="EMBL/GenBank/DDBJ databases">
        <title>Evolution of Trichinella species and genotypes.</title>
        <authorList>
            <person name="Korhonen P.K."/>
            <person name="Edoardo P."/>
            <person name="Giuseppe L.R."/>
            <person name="Gasser R.B."/>
        </authorList>
    </citation>
    <scope>NUCLEOTIDE SEQUENCE [LARGE SCALE GENOMIC DNA]</scope>
    <source>
        <strain evidence="1">ISS10</strain>
    </source>
</reference>
<keyword evidence="2" id="KW-1185">Reference proteome</keyword>
<evidence type="ECO:0000313" key="1">
    <source>
        <dbReference type="EMBL" id="KRZ60055.1"/>
    </source>
</evidence>
<dbReference type="AlphaFoldDB" id="A0A0V1LL21"/>
<protein>
    <submittedName>
        <fullName evidence="1">Uncharacterized protein</fullName>
    </submittedName>
</protein>
<dbReference type="Proteomes" id="UP000054721">
    <property type="component" value="Unassembled WGS sequence"/>
</dbReference>
<evidence type="ECO:0000313" key="2">
    <source>
        <dbReference type="Proteomes" id="UP000054721"/>
    </source>
</evidence>
<name>A0A0V1LL21_9BILA</name>